<dbReference type="EMBL" id="KQ976489">
    <property type="protein sequence ID" value="KYM83472.1"/>
    <property type="molecule type" value="Genomic_DNA"/>
</dbReference>
<dbReference type="Proteomes" id="UP000078540">
    <property type="component" value="Unassembled WGS sequence"/>
</dbReference>
<name>A0A151I3J1_9HYME</name>
<dbReference type="AlphaFoldDB" id="A0A151I3J1"/>
<keyword evidence="2" id="KW-1185">Reference proteome</keyword>
<sequence length="108" mass="12427">MVRDDHEIVTRVDERLSLAGINIGIRFFSEIRNEFCLVTGELSLSGSTWVRIRTYPKKEHLYSPSRRASLHFSSFPFPLLTGLIDAGCAEHEEAQKQRRQRRNIAAPE</sequence>
<organism evidence="1 2">
    <name type="scientific">Atta colombica</name>
    <dbReference type="NCBI Taxonomy" id="520822"/>
    <lineage>
        <taxon>Eukaryota</taxon>
        <taxon>Metazoa</taxon>
        <taxon>Ecdysozoa</taxon>
        <taxon>Arthropoda</taxon>
        <taxon>Hexapoda</taxon>
        <taxon>Insecta</taxon>
        <taxon>Pterygota</taxon>
        <taxon>Neoptera</taxon>
        <taxon>Endopterygota</taxon>
        <taxon>Hymenoptera</taxon>
        <taxon>Apocrita</taxon>
        <taxon>Aculeata</taxon>
        <taxon>Formicoidea</taxon>
        <taxon>Formicidae</taxon>
        <taxon>Myrmicinae</taxon>
        <taxon>Atta</taxon>
    </lineage>
</organism>
<evidence type="ECO:0000313" key="1">
    <source>
        <dbReference type="EMBL" id="KYM83472.1"/>
    </source>
</evidence>
<protein>
    <submittedName>
        <fullName evidence="1">Uncharacterized protein</fullName>
    </submittedName>
</protein>
<evidence type="ECO:0000313" key="2">
    <source>
        <dbReference type="Proteomes" id="UP000078540"/>
    </source>
</evidence>
<accession>A0A151I3J1</accession>
<proteinExistence type="predicted"/>
<gene>
    <name evidence="1" type="ORF">ALC53_06050</name>
</gene>
<reference evidence="1 2" key="1">
    <citation type="submission" date="2015-09" db="EMBL/GenBank/DDBJ databases">
        <title>Atta colombica WGS genome.</title>
        <authorList>
            <person name="Nygaard S."/>
            <person name="Hu H."/>
            <person name="Boomsma J."/>
            <person name="Zhang G."/>
        </authorList>
    </citation>
    <scope>NUCLEOTIDE SEQUENCE [LARGE SCALE GENOMIC DNA]</scope>
    <source>
        <strain evidence="1">Treedump-2</strain>
        <tissue evidence="1">Whole body</tissue>
    </source>
</reference>